<dbReference type="Proteomes" id="UP000016923">
    <property type="component" value="Unassembled WGS sequence"/>
</dbReference>
<keyword evidence="4" id="KW-1185">Reference proteome</keyword>
<protein>
    <submittedName>
        <fullName evidence="3">Ff domain-containing protein</fullName>
    </submittedName>
</protein>
<evidence type="ECO:0000259" key="2">
    <source>
        <dbReference type="PROSITE" id="PS50020"/>
    </source>
</evidence>
<dbReference type="Pfam" id="PF01846">
    <property type="entry name" value="FF"/>
    <property type="match status" value="1"/>
</dbReference>
<feature type="compositionally biased region" description="Acidic residues" evidence="1">
    <location>
        <begin position="319"/>
        <end position="343"/>
    </location>
</feature>
<dbReference type="OMA" id="MLKSTYT"/>
<name>S3BRZ1_OPHP1</name>
<proteinExistence type="predicted"/>
<dbReference type="PANTHER" id="PTHR11864">
    <property type="entry name" value="PRE-MRNA-PROCESSING PROTEIN PRP40"/>
    <property type="match status" value="1"/>
</dbReference>
<dbReference type="PROSITE" id="PS50020">
    <property type="entry name" value="WW_DOMAIN_2"/>
    <property type="match status" value="2"/>
</dbReference>
<feature type="compositionally biased region" description="Low complexity" evidence="1">
    <location>
        <begin position="77"/>
        <end position="92"/>
    </location>
</feature>
<dbReference type="GO" id="GO:0003723">
    <property type="term" value="F:RNA binding"/>
    <property type="evidence" value="ECO:0007669"/>
    <property type="project" value="TreeGrafter"/>
</dbReference>
<feature type="compositionally biased region" description="Acidic residues" evidence="1">
    <location>
        <begin position="249"/>
        <end position="271"/>
    </location>
</feature>
<feature type="region of interest" description="Disordered" evidence="1">
    <location>
        <begin position="317"/>
        <end position="343"/>
    </location>
</feature>
<dbReference type="Gene3D" id="2.20.70.10">
    <property type="match status" value="2"/>
</dbReference>
<dbReference type="CDD" id="cd00201">
    <property type="entry name" value="WW"/>
    <property type="match status" value="1"/>
</dbReference>
<organism evidence="3 4">
    <name type="scientific">Ophiostoma piceae (strain UAMH 11346)</name>
    <name type="common">Sap stain fungus</name>
    <dbReference type="NCBI Taxonomy" id="1262450"/>
    <lineage>
        <taxon>Eukaryota</taxon>
        <taxon>Fungi</taxon>
        <taxon>Dikarya</taxon>
        <taxon>Ascomycota</taxon>
        <taxon>Pezizomycotina</taxon>
        <taxon>Sordariomycetes</taxon>
        <taxon>Sordariomycetidae</taxon>
        <taxon>Ophiostomatales</taxon>
        <taxon>Ophiostomataceae</taxon>
        <taxon>Ophiostoma</taxon>
    </lineage>
</organism>
<dbReference type="OrthoDB" id="410044at2759"/>
<accession>S3BRZ1</accession>
<dbReference type="InterPro" id="IPR001202">
    <property type="entry name" value="WW_dom"/>
</dbReference>
<reference evidence="3 4" key="1">
    <citation type="journal article" date="2013" name="BMC Genomics">
        <title>The genome and transcriptome of the pine saprophyte Ophiostoma piceae, and a comparison with the bark beetle-associated pine pathogen Grosmannia clavigera.</title>
        <authorList>
            <person name="Haridas S."/>
            <person name="Wang Y."/>
            <person name="Lim L."/>
            <person name="Massoumi Alamouti S."/>
            <person name="Jackman S."/>
            <person name="Docking R."/>
            <person name="Robertson G."/>
            <person name="Birol I."/>
            <person name="Bohlmann J."/>
            <person name="Breuil C."/>
        </authorList>
    </citation>
    <scope>NUCLEOTIDE SEQUENCE [LARGE SCALE GENOMIC DNA]</scope>
    <source>
        <strain evidence="3 4">UAMH 11346</strain>
    </source>
</reference>
<dbReference type="InterPro" id="IPR036517">
    <property type="entry name" value="FF_domain_sf"/>
</dbReference>
<feature type="compositionally biased region" description="Basic and acidic residues" evidence="1">
    <location>
        <begin position="204"/>
        <end position="233"/>
    </location>
</feature>
<dbReference type="InterPro" id="IPR036020">
    <property type="entry name" value="WW_dom_sf"/>
</dbReference>
<feature type="compositionally biased region" description="Gly residues" evidence="1">
    <location>
        <begin position="127"/>
        <end position="145"/>
    </location>
</feature>
<dbReference type="Gene3D" id="1.10.10.440">
    <property type="entry name" value="FF domain"/>
    <property type="match status" value="2"/>
</dbReference>
<sequence length="531" mass="59468">MAALPPLPPGWTENKAPSGHTYYYNAKTKESTYRRPGAASASLPPPPPPPPSIPPPAAAHPPPQAMPNAPFPHRPSFQQPLHQPFPQHGPQLGPQPPFLNLSDPRVANAFTAQKNAAAGGHSERGGHGGCGRGDFGGRGGRGGANGRPRPQPKDKPRSCFPIPGHESWALVYTKYGRRFVYNTAKNTSYWRIPEKLMPAVLEMDKAGIRPGRTEKKKEEDKDEPVKDKKKEEADKMEDVEEGVVVPLAEDYDSNYEEVEVTDDEGEDGVDGDEGRRKRQRTEDTDADMYGDGGGEGPVEFGEDDIAFQLAAAKGMMDEQYYDDEGGEDYGDEPYDDDADDDSADGVATFKAMLDDFKINPFSAWEKLIEEGQVFDDPRYTALPTMKARKAVWEEWSRDRIREKKQKEEEARKEKKKDPKAAYLKLLQDYATPKLYWPEFKRKYRKEPAMKDVLHPPDKEKEKLYRDYVARRKLPAATRKTDLLKLLESLPKPASVGNDEDLPLDLTGDLRYVAVEPTVRDPLVNAFYKSAA</sequence>
<dbReference type="SMART" id="SM00456">
    <property type="entry name" value="WW"/>
    <property type="match status" value="2"/>
</dbReference>
<feature type="domain" description="WW" evidence="2">
    <location>
        <begin position="162"/>
        <end position="195"/>
    </location>
</feature>
<dbReference type="Pfam" id="PF00397">
    <property type="entry name" value="WW"/>
    <property type="match status" value="1"/>
</dbReference>
<dbReference type="EMBL" id="KE148186">
    <property type="protein sequence ID" value="EPE02141.1"/>
    <property type="molecule type" value="Genomic_DNA"/>
</dbReference>
<feature type="compositionally biased region" description="Pro residues" evidence="1">
    <location>
        <begin position="43"/>
        <end position="73"/>
    </location>
</feature>
<evidence type="ECO:0000313" key="4">
    <source>
        <dbReference type="Proteomes" id="UP000016923"/>
    </source>
</evidence>
<dbReference type="SUPFAM" id="SSF51045">
    <property type="entry name" value="WW domain"/>
    <property type="match status" value="2"/>
</dbReference>
<dbReference type="GO" id="GO:0071004">
    <property type="term" value="C:U2-type prespliceosome"/>
    <property type="evidence" value="ECO:0007669"/>
    <property type="project" value="TreeGrafter"/>
</dbReference>
<feature type="domain" description="WW" evidence="2">
    <location>
        <begin position="5"/>
        <end position="38"/>
    </location>
</feature>
<dbReference type="InterPro" id="IPR039726">
    <property type="entry name" value="Prp40-like"/>
</dbReference>
<dbReference type="AlphaFoldDB" id="S3BRZ1"/>
<evidence type="ECO:0000256" key="1">
    <source>
        <dbReference type="SAM" id="MobiDB-lite"/>
    </source>
</evidence>
<dbReference type="HOGENOM" id="CLU_013872_1_0_1"/>
<dbReference type="InterPro" id="IPR002713">
    <property type="entry name" value="FF_domain"/>
</dbReference>
<dbReference type="SUPFAM" id="SSF81698">
    <property type="entry name" value="FF domain"/>
    <property type="match status" value="1"/>
</dbReference>
<dbReference type="PANTHER" id="PTHR11864:SF23">
    <property type="entry name" value="PRE-MRNA-SPLICING FACTOR DRE4"/>
    <property type="match status" value="1"/>
</dbReference>
<feature type="compositionally biased region" description="Basic and acidic residues" evidence="1">
    <location>
        <begin position="272"/>
        <end position="283"/>
    </location>
</feature>
<dbReference type="STRING" id="1262450.S3BRZ1"/>
<feature type="region of interest" description="Disordered" evidence="1">
    <location>
        <begin position="1"/>
        <end position="162"/>
    </location>
</feature>
<gene>
    <name evidence="3" type="ORF">F503_06145</name>
</gene>
<feature type="region of interest" description="Disordered" evidence="1">
    <location>
        <begin position="204"/>
        <end position="300"/>
    </location>
</feature>
<dbReference type="GO" id="GO:0045292">
    <property type="term" value="P:mRNA cis splicing, via spliceosome"/>
    <property type="evidence" value="ECO:0007669"/>
    <property type="project" value="InterPro"/>
</dbReference>
<dbReference type="VEuPathDB" id="FungiDB:F503_06145"/>
<dbReference type="eggNOG" id="KOG0155">
    <property type="taxonomic scope" value="Eukaryota"/>
</dbReference>
<feature type="compositionally biased region" description="Low complexity" evidence="1">
    <location>
        <begin position="107"/>
        <end position="120"/>
    </location>
</feature>
<evidence type="ECO:0000313" key="3">
    <source>
        <dbReference type="EMBL" id="EPE02141.1"/>
    </source>
</evidence>